<comment type="caution">
    <text evidence="5">The sequence shown here is derived from an EMBL/GenBank/DDBJ whole genome shotgun (WGS) entry which is preliminary data.</text>
</comment>
<comment type="catalytic activity">
    <reaction evidence="4">
        <text>N-terminal L-arginyl-[protein] + L-leucyl-tRNA(Leu) = N-terminal L-leucyl-L-arginyl-[protein] + tRNA(Leu) + H(+)</text>
        <dbReference type="Rhea" id="RHEA:50416"/>
        <dbReference type="Rhea" id="RHEA-COMP:9613"/>
        <dbReference type="Rhea" id="RHEA-COMP:9622"/>
        <dbReference type="Rhea" id="RHEA-COMP:12672"/>
        <dbReference type="Rhea" id="RHEA-COMP:12673"/>
        <dbReference type="ChEBI" id="CHEBI:15378"/>
        <dbReference type="ChEBI" id="CHEBI:64719"/>
        <dbReference type="ChEBI" id="CHEBI:78442"/>
        <dbReference type="ChEBI" id="CHEBI:78494"/>
        <dbReference type="ChEBI" id="CHEBI:133044"/>
        <dbReference type="EC" id="2.3.2.6"/>
    </reaction>
</comment>
<evidence type="ECO:0000256" key="2">
    <source>
        <dbReference type="ARBA" id="ARBA00022679"/>
    </source>
</evidence>
<dbReference type="HAMAP" id="MF_00688">
    <property type="entry name" value="Leu_Phe_trans"/>
    <property type="match status" value="1"/>
</dbReference>
<dbReference type="RefSeq" id="WP_142863467.1">
    <property type="nucleotide sequence ID" value="NZ_VJMF01000055.1"/>
</dbReference>
<keyword evidence="3 4" id="KW-0012">Acyltransferase</keyword>
<protein>
    <recommendedName>
        <fullName evidence="4">Leucyl/phenylalanyl-tRNA--protein transferase</fullName>
        <ecNumber evidence="4">2.3.2.6</ecNumber>
    </recommendedName>
    <alternativeName>
        <fullName evidence="4">L/F-transferase</fullName>
    </alternativeName>
    <alternativeName>
        <fullName evidence="4">Leucyltransferase</fullName>
    </alternativeName>
    <alternativeName>
        <fullName evidence="4">Phenyalanyltransferase</fullName>
    </alternativeName>
</protein>
<dbReference type="FunFam" id="3.40.630.70:FF:000001">
    <property type="entry name" value="Leucyl/phenylalanyl-tRNA--protein transferase"/>
    <property type="match status" value="1"/>
</dbReference>
<comment type="catalytic activity">
    <reaction evidence="4">
        <text>N-terminal L-lysyl-[protein] + L-leucyl-tRNA(Leu) = N-terminal L-leucyl-L-lysyl-[protein] + tRNA(Leu) + H(+)</text>
        <dbReference type="Rhea" id="RHEA:12340"/>
        <dbReference type="Rhea" id="RHEA-COMP:9613"/>
        <dbReference type="Rhea" id="RHEA-COMP:9622"/>
        <dbReference type="Rhea" id="RHEA-COMP:12670"/>
        <dbReference type="Rhea" id="RHEA-COMP:12671"/>
        <dbReference type="ChEBI" id="CHEBI:15378"/>
        <dbReference type="ChEBI" id="CHEBI:65249"/>
        <dbReference type="ChEBI" id="CHEBI:78442"/>
        <dbReference type="ChEBI" id="CHEBI:78494"/>
        <dbReference type="ChEBI" id="CHEBI:133043"/>
        <dbReference type="EC" id="2.3.2.6"/>
    </reaction>
</comment>
<dbReference type="PANTHER" id="PTHR30098">
    <property type="entry name" value="LEUCYL/PHENYLALANYL-TRNA--PROTEIN TRANSFERASE"/>
    <property type="match status" value="1"/>
</dbReference>
<dbReference type="InterPro" id="IPR042203">
    <property type="entry name" value="Leu/Phe-tRNA_Trfase_C"/>
</dbReference>
<dbReference type="Pfam" id="PF03588">
    <property type="entry name" value="Leu_Phe_trans"/>
    <property type="match status" value="1"/>
</dbReference>
<dbReference type="GO" id="GO:0008914">
    <property type="term" value="F:leucyl-tRNA--protein transferase activity"/>
    <property type="evidence" value="ECO:0007669"/>
    <property type="project" value="UniProtKB-UniRule"/>
</dbReference>
<evidence type="ECO:0000313" key="5">
    <source>
        <dbReference type="EMBL" id="TRL31439.1"/>
    </source>
</evidence>
<dbReference type="EMBL" id="VJMF01000055">
    <property type="protein sequence ID" value="TRL31439.1"/>
    <property type="molecule type" value="Genomic_DNA"/>
</dbReference>
<dbReference type="SUPFAM" id="SSF55729">
    <property type="entry name" value="Acyl-CoA N-acyltransferases (Nat)"/>
    <property type="match status" value="1"/>
</dbReference>
<dbReference type="EC" id="2.3.2.6" evidence="4"/>
<evidence type="ECO:0000313" key="6">
    <source>
        <dbReference type="Proteomes" id="UP000316781"/>
    </source>
</evidence>
<sequence length="235" mass="26380">MSRPSHADYAITPQILLRAYSIGLFPMAESADEEQLFWVDPQERAIFPLDAFKVSHSLAKTIRSDHFEVRVDTDFDAVIEACAASAPKRENTWINSEIKRLYRKLFDMGFAHTVECWREGRLVGGLYGVSMRAAFFGESMFHVETDASKVALAHLVARLVKGGFRLLDTQFMTTHLASLGAIEIGRDAYHGLLEEALSAPARFAAWPDDSPVPGREIVAILRREPEIRTEKAMEP</sequence>
<accession>A0A549SP88</accession>
<name>A0A549SP88_METSR</name>
<comment type="similarity">
    <text evidence="4">Belongs to the L/F-transferase family.</text>
</comment>
<reference evidence="5 6" key="1">
    <citation type="submission" date="2019-07" db="EMBL/GenBank/DDBJ databases">
        <title>Ln-dependent methylotrophs.</title>
        <authorList>
            <person name="Tani A."/>
        </authorList>
    </citation>
    <scope>NUCLEOTIDE SEQUENCE [LARGE SCALE GENOMIC DNA]</scope>
    <source>
        <strain evidence="5 6">SM89A</strain>
    </source>
</reference>
<comment type="catalytic activity">
    <reaction evidence="4">
        <text>L-phenylalanyl-tRNA(Phe) + an N-terminal L-alpha-aminoacyl-[protein] = an N-terminal L-phenylalanyl-L-alpha-aminoacyl-[protein] + tRNA(Phe)</text>
        <dbReference type="Rhea" id="RHEA:43632"/>
        <dbReference type="Rhea" id="RHEA-COMP:9668"/>
        <dbReference type="Rhea" id="RHEA-COMP:9699"/>
        <dbReference type="Rhea" id="RHEA-COMP:10636"/>
        <dbReference type="Rhea" id="RHEA-COMP:10637"/>
        <dbReference type="ChEBI" id="CHEBI:78442"/>
        <dbReference type="ChEBI" id="CHEBI:78531"/>
        <dbReference type="ChEBI" id="CHEBI:78597"/>
        <dbReference type="ChEBI" id="CHEBI:83561"/>
        <dbReference type="EC" id="2.3.2.6"/>
    </reaction>
</comment>
<dbReference type="GO" id="GO:0030163">
    <property type="term" value="P:protein catabolic process"/>
    <property type="evidence" value="ECO:0007669"/>
    <property type="project" value="UniProtKB-UniRule"/>
</dbReference>
<dbReference type="InterPro" id="IPR004616">
    <property type="entry name" value="Leu/Phe-tRNA_Trfase"/>
</dbReference>
<comment type="function">
    <text evidence="4">Functions in the N-end rule pathway of protein degradation where it conjugates Leu, Phe and, less efficiently, Met from aminoacyl-tRNAs to the N-termini of proteins containing an N-terminal arginine or lysine.</text>
</comment>
<dbReference type="GO" id="GO:0005737">
    <property type="term" value="C:cytoplasm"/>
    <property type="evidence" value="ECO:0007669"/>
    <property type="project" value="UniProtKB-SubCell"/>
</dbReference>
<dbReference type="InterPro" id="IPR016181">
    <property type="entry name" value="Acyl_CoA_acyltransferase"/>
</dbReference>
<evidence type="ECO:0000256" key="3">
    <source>
        <dbReference type="ARBA" id="ARBA00023315"/>
    </source>
</evidence>
<dbReference type="PANTHER" id="PTHR30098:SF2">
    <property type="entry name" value="LEUCYL_PHENYLALANYL-TRNA--PROTEIN TRANSFERASE"/>
    <property type="match status" value="1"/>
</dbReference>
<evidence type="ECO:0000256" key="1">
    <source>
        <dbReference type="ARBA" id="ARBA00022490"/>
    </source>
</evidence>
<dbReference type="Proteomes" id="UP000316781">
    <property type="component" value="Unassembled WGS sequence"/>
</dbReference>
<gene>
    <name evidence="4" type="primary">aat</name>
    <name evidence="5" type="ORF">FM996_13630</name>
</gene>
<organism evidence="5 6">
    <name type="scientific">Methylosinus sporium</name>
    <dbReference type="NCBI Taxonomy" id="428"/>
    <lineage>
        <taxon>Bacteria</taxon>
        <taxon>Pseudomonadati</taxon>
        <taxon>Pseudomonadota</taxon>
        <taxon>Alphaproteobacteria</taxon>
        <taxon>Hyphomicrobiales</taxon>
        <taxon>Methylocystaceae</taxon>
        <taxon>Methylosinus</taxon>
    </lineage>
</organism>
<keyword evidence="1 4" id="KW-0963">Cytoplasm</keyword>
<evidence type="ECO:0000256" key="4">
    <source>
        <dbReference type="HAMAP-Rule" id="MF_00688"/>
    </source>
</evidence>
<comment type="subcellular location">
    <subcellularLocation>
        <location evidence="4">Cytoplasm</location>
    </subcellularLocation>
</comment>
<dbReference type="NCBIfam" id="TIGR00667">
    <property type="entry name" value="aat"/>
    <property type="match status" value="1"/>
</dbReference>
<keyword evidence="2 4" id="KW-0808">Transferase</keyword>
<proteinExistence type="inferred from homology"/>
<dbReference type="Gene3D" id="3.40.630.70">
    <property type="entry name" value="Leucyl/phenylalanyl-tRNA-protein transferase, C-terminal domain"/>
    <property type="match status" value="1"/>
</dbReference>
<dbReference type="AlphaFoldDB" id="A0A549SP88"/>